<sequence>MLSKLQYISQGNTVQEQLLNIQHALDQGCDWIQMRFKNGTFEETFALAESVKKICHQYDANFIVNDNVSLAKIIDAEGVHLGLNDMPISKAREILGTDKIIGGTANTLEEVISQTKNGCDYIGLGPLRFTNTKANLSRIIGMEGYQTIMKELRTYNTSIPIYAIGGINLNDIEMLLATGIYGVASSSLITQSSIEDELIIQLNEKLYGTVII</sequence>
<dbReference type="InterPro" id="IPR013785">
    <property type="entry name" value="Aldolase_TIM"/>
</dbReference>
<dbReference type="NCBIfam" id="NF000736">
    <property type="entry name" value="PRK00043.2-3"/>
    <property type="match status" value="1"/>
</dbReference>
<dbReference type="Proteomes" id="UP000280368">
    <property type="component" value="Unassembled WGS sequence"/>
</dbReference>
<comment type="catalytic activity">
    <reaction evidence="6 9 10">
        <text>4-methyl-5-(2-phosphooxyethyl)-thiazole + 4-amino-2-methyl-5-(diphosphooxymethyl)pyrimidine + H(+) = thiamine phosphate + diphosphate</text>
        <dbReference type="Rhea" id="RHEA:22328"/>
        <dbReference type="ChEBI" id="CHEBI:15378"/>
        <dbReference type="ChEBI" id="CHEBI:33019"/>
        <dbReference type="ChEBI" id="CHEBI:37575"/>
        <dbReference type="ChEBI" id="CHEBI:57841"/>
        <dbReference type="ChEBI" id="CHEBI:58296"/>
        <dbReference type="EC" id="2.5.1.3"/>
    </reaction>
</comment>
<feature type="binding site" evidence="9">
    <location>
        <begin position="130"/>
        <end position="132"/>
    </location>
    <ligand>
        <name>2-[(2R,5Z)-2-carboxy-4-methylthiazol-5(2H)-ylidene]ethyl phosphate</name>
        <dbReference type="ChEBI" id="CHEBI:62899"/>
    </ligand>
</feature>
<feature type="binding site" evidence="9">
    <location>
        <position position="85"/>
    </location>
    <ligand>
        <name>Mg(2+)</name>
        <dbReference type="ChEBI" id="CHEBI:18420"/>
    </ligand>
</feature>
<evidence type="ECO:0000256" key="6">
    <source>
        <dbReference type="ARBA" id="ARBA00047334"/>
    </source>
</evidence>
<evidence type="ECO:0000313" key="13">
    <source>
        <dbReference type="EMBL" id="RMA77790.1"/>
    </source>
</evidence>
<comment type="similarity">
    <text evidence="9 10">Belongs to the thiamine-phosphate synthase family.</text>
</comment>
<dbReference type="Pfam" id="PF02581">
    <property type="entry name" value="TMP-TENI"/>
    <property type="match status" value="1"/>
</dbReference>
<keyword evidence="2 9" id="KW-0808">Transferase</keyword>
<dbReference type="UniPathway" id="UPA00060">
    <property type="reaction ID" value="UER00141"/>
</dbReference>
<dbReference type="AlphaFoldDB" id="A0A3L9ZZ84"/>
<dbReference type="GO" id="GO:0009229">
    <property type="term" value="P:thiamine diphosphate biosynthetic process"/>
    <property type="evidence" value="ECO:0007669"/>
    <property type="project" value="UniProtKB-UniRule"/>
</dbReference>
<feature type="binding site" evidence="9">
    <location>
        <position position="166"/>
    </location>
    <ligand>
        <name>2-[(2R,5Z)-2-carboxy-4-methylthiazol-5(2H)-ylidene]ethyl phosphate</name>
        <dbReference type="ChEBI" id="CHEBI:62899"/>
    </ligand>
</feature>
<dbReference type="GO" id="GO:0000287">
    <property type="term" value="F:magnesium ion binding"/>
    <property type="evidence" value="ECO:0007669"/>
    <property type="project" value="UniProtKB-UniRule"/>
</dbReference>
<dbReference type="SUPFAM" id="SSF51391">
    <property type="entry name" value="Thiamin phosphate synthase"/>
    <property type="match status" value="1"/>
</dbReference>
<evidence type="ECO:0000256" key="7">
    <source>
        <dbReference type="ARBA" id="ARBA00047851"/>
    </source>
</evidence>
<keyword evidence="4 9" id="KW-0460">Magnesium</keyword>
<evidence type="ECO:0000256" key="8">
    <source>
        <dbReference type="ARBA" id="ARBA00047883"/>
    </source>
</evidence>
<dbReference type="GO" id="GO:0005737">
    <property type="term" value="C:cytoplasm"/>
    <property type="evidence" value="ECO:0007669"/>
    <property type="project" value="TreeGrafter"/>
</dbReference>
<comment type="function">
    <text evidence="9">Condenses 4-methyl-5-(beta-hydroxyethyl)thiazole monophosphate (THZ-P) and 2-methyl-4-amino-5-hydroxymethyl pyrimidine pyrophosphate (HMP-PP) to form thiamine monophosphate (TMP).</text>
</comment>
<dbReference type="PANTHER" id="PTHR20857">
    <property type="entry name" value="THIAMINE-PHOSPHATE PYROPHOSPHORYLASE"/>
    <property type="match status" value="1"/>
</dbReference>
<comment type="caution">
    <text evidence="13">The sequence shown here is derived from an EMBL/GenBank/DDBJ whole genome shotgun (WGS) entry which is preliminary data.</text>
</comment>
<accession>A0A3L9ZZ84</accession>
<evidence type="ECO:0000256" key="3">
    <source>
        <dbReference type="ARBA" id="ARBA00022723"/>
    </source>
</evidence>
<comment type="caution">
    <text evidence="9">Lacks conserved residue(s) required for the propagation of feature annotation.</text>
</comment>
<evidence type="ECO:0000256" key="9">
    <source>
        <dbReference type="HAMAP-Rule" id="MF_00097"/>
    </source>
</evidence>
<feature type="binding site" evidence="9">
    <location>
        <position position="66"/>
    </location>
    <ligand>
        <name>Mg(2+)</name>
        <dbReference type="ChEBI" id="CHEBI:18420"/>
    </ligand>
</feature>
<evidence type="ECO:0000256" key="4">
    <source>
        <dbReference type="ARBA" id="ARBA00022842"/>
    </source>
</evidence>
<comment type="catalytic activity">
    <reaction evidence="8 9 10">
        <text>2-[(2R,5Z)-2-carboxy-4-methylthiazol-5(2H)-ylidene]ethyl phosphate + 4-amino-2-methyl-5-(diphosphooxymethyl)pyrimidine + 2 H(+) = thiamine phosphate + CO2 + diphosphate</text>
        <dbReference type="Rhea" id="RHEA:47844"/>
        <dbReference type="ChEBI" id="CHEBI:15378"/>
        <dbReference type="ChEBI" id="CHEBI:16526"/>
        <dbReference type="ChEBI" id="CHEBI:33019"/>
        <dbReference type="ChEBI" id="CHEBI:37575"/>
        <dbReference type="ChEBI" id="CHEBI:57841"/>
        <dbReference type="ChEBI" id="CHEBI:62899"/>
        <dbReference type="EC" id="2.5.1.3"/>
    </reaction>
</comment>
<feature type="binding site" evidence="9">
    <location>
        <begin position="33"/>
        <end position="37"/>
    </location>
    <ligand>
        <name>4-amino-2-methyl-5-(diphosphooxymethyl)pyrimidine</name>
        <dbReference type="ChEBI" id="CHEBI:57841"/>
    </ligand>
</feature>
<dbReference type="HAMAP" id="MF_00097">
    <property type="entry name" value="TMP_synthase"/>
    <property type="match status" value="1"/>
</dbReference>
<dbReference type="NCBIfam" id="TIGR00693">
    <property type="entry name" value="thiE"/>
    <property type="match status" value="1"/>
</dbReference>
<dbReference type="CDD" id="cd00564">
    <property type="entry name" value="TMP_TenI"/>
    <property type="match status" value="1"/>
</dbReference>
<organism evidence="13 14">
    <name type="scientific">Flavobacterium weaverense</name>
    <dbReference type="NCBI Taxonomy" id="271156"/>
    <lineage>
        <taxon>Bacteria</taxon>
        <taxon>Pseudomonadati</taxon>
        <taxon>Bacteroidota</taxon>
        <taxon>Flavobacteriia</taxon>
        <taxon>Flavobacteriales</taxon>
        <taxon>Flavobacteriaceae</taxon>
        <taxon>Flavobacterium</taxon>
    </lineage>
</organism>
<dbReference type="GO" id="GO:0009228">
    <property type="term" value="P:thiamine biosynthetic process"/>
    <property type="evidence" value="ECO:0007669"/>
    <property type="project" value="UniProtKB-KW"/>
</dbReference>
<comment type="cofactor">
    <cofactor evidence="9">
        <name>Mg(2+)</name>
        <dbReference type="ChEBI" id="CHEBI:18420"/>
    </cofactor>
    <text evidence="9">Binds 1 Mg(2+) ion per subunit.</text>
</comment>
<keyword evidence="5 9" id="KW-0784">Thiamine biosynthesis</keyword>
<feature type="domain" description="Thiamine phosphate synthase/TenI" evidence="12">
    <location>
        <begin position="15"/>
        <end position="188"/>
    </location>
</feature>
<dbReference type="InterPro" id="IPR022998">
    <property type="entry name" value="ThiamineP_synth_TenI"/>
</dbReference>
<proteinExistence type="inferred from homology"/>
<evidence type="ECO:0000313" key="14">
    <source>
        <dbReference type="Proteomes" id="UP000280368"/>
    </source>
</evidence>
<evidence type="ECO:0000256" key="10">
    <source>
        <dbReference type="RuleBase" id="RU003826"/>
    </source>
</evidence>
<dbReference type="Gene3D" id="3.20.20.70">
    <property type="entry name" value="Aldolase class I"/>
    <property type="match status" value="1"/>
</dbReference>
<keyword evidence="14" id="KW-1185">Reference proteome</keyword>
<dbReference type="EC" id="2.5.1.3" evidence="9"/>
<evidence type="ECO:0000256" key="2">
    <source>
        <dbReference type="ARBA" id="ARBA00022679"/>
    </source>
</evidence>
<dbReference type="EMBL" id="REFH01000007">
    <property type="protein sequence ID" value="RMA77790.1"/>
    <property type="molecule type" value="Genomic_DNA"/>
</dbReference>
<evidence type="ECO:0000256" key="1">
    <source>
        <dbReference type="ARBA" id="ARBA00005165"/>
    </source>
</evidence>
<dbReference type="GO" id="GO:0004789">
    <property type="term" value="F:thiamine-phosphate diphosphorylase activity"/>
    <property type="evidence" value="ECO:0007669"/>
    <property type="project" value="UniProtKB-UniRule"/>
</dbReference>
<dbReference type="PANTHER" id="PTHR20857:SF15">
    <property type="entry name" value="THIAMINE-PHOSPHATE SYNTHASE"/>
    <property type="match status" value="1"/>
</dbReference>
<comment type="catalytic activity">
    <reaction evidence="7 9 10">
        <text>2-(2-carboxy-4-methylthiazol-5-yl)ethyl phosphate + 4-amino-2-methyl-5-(diphosphooxymethyl)pyrimidine + 2 H(+) = thiamine phosphate + CO2 + diphosphate</text>
        <dbReference type="Rhea" id="RHEA:47848"/>
        <dbReference type="ChEBI" id="CHEBI:15378"/>
        <dbReference type="ChEBI" id="CHEBI:16526"/>
        <dbReference type="ChEBI" id="CHEBI:33019"/>
        <dbReference type="ChEBI" id="CHEBI:37575"/>
        <dbReference type="ChEBI" id="CHEBI:57841"/>
        <dbReference type="ChEBI" id="CHEBI:62890"/>
        <dbReference type="EC" id="2.5.1.3"/>
    </reaction>
</comment>
<reference evidence="13 14" key="1">
    <citation type="submission" date="2018-10" db="EMBL/GenBank/DDBJ databases">
        <title>Genomic Encyclopedia of Archaeal and Bacterial Type Strains, Phase II (KMG-II): from individual species to whole genera.</title>
        <authorList>
            <person name="Goeker M."/>
        </authorList>
    </citation>
    <scope>NUCLEOTIDE SEQUENCE [LARGE SCALE GENOMIC DNA]</scope>
    <source>
        <strain evidence="13 14">DSM 19727</strain>
    </source>
</reference>
<evidence type="ECO:0000259" key="12">
    <source>
        <dbReference type="Pfam" id="PF02581"/>
    </source>
</evidence>
<dbReference type="InterPro" id="IPR034291">
    <property type="entry name" value="TMP_synthase"/>
</dbReference>
<protein>
    <recommendedName>
        <fullName evidence="9">Thiamine-phosphate synthase</fullName>
        <shortName evidence="9">TP synthase</shortName>
        <shortName evidence="9">TPS</shortName>
        <ecNumber evidence="9">2.5.1.3</ecNumber>
    </recommendedName>
    <alternativeName>
        <fullName evidence="9">Thiamine-phosphate pyrophosphorylase</fullName>
        <shortName evidence="9">TMP pyrophosphorylase</shortName>
        <shortName evidence="9">TMP-PPase</shortName>
    </alternativeName>
</protein>
<feature type="binding site" evidence="9">
    <location>
        <position position="104"/>
    </location>
    <ligand>
        <name>4-amino-2-methyl-5-(diphosphooxymethyl)pyrimidine</name>
        <dbReference type="ChEBI" id="CHEBI:57841"/>
    </ligand>
</feature>
<keyword evidence="3 9" id="KW-0479">Metal-binding</keyword>
<dbReference type="RefSeq" id="WP_121923931.1">
    <property type="nucleotide sequence ID" value="NZ_CBCSGA010000002.1"/>
</dbReference>
<comment type="pathway">
    <text evidence="1 9 11">Cofactor biosynthesis; thiamine diphosphate biosynthesis; thiamine phosphate from 4-amino-2-methyl-5-diphosphomethylpyrimidine and 4-methyl-5-(2-phosphoethyl)-thiazole: step 1/1.</text>
</comment>
<evidence type="ECO:0000256" key="11">
    <source>
        <dbReference type="RuleBase" id="RU004253"/>
    </source>
</evidence>
<feature type="binding site" evidence="9">
    <location>
        <position position="65"/>
    </location>
    <ligand>
        <name>4-amino-2-methyl-5-(diphosphooxymethyl)pyrimidine</name>
        <dbReference type="ChEBI" id="CHEBI:57841"/>
    </ligand>
</feature>
<dbReference type="OrthoDB" id="9812206at2"/>
<gene>
    <name evidence="9" type="primary">thiE</name>
    <name evidence="13" type="ORF">BC961_0138</name>
</gene>
<name>A0A3L9ZZ84_9FLAO</name>
<feature type="binding site" evidence="9">
    <location>
        <position position="133"/>
    </location>
    <ligand>
        <name>4-amino-2-methyl-5-(diphosphooxymethyl)pyrimidine</name>
        <dbReference type="ChEBI" id="CHEBI:57841"/>
    </ligand>
</feature>
<dbReference type="InterPro" id="IPR036206">
    <property type="entry name" value="ThiamineP_synth_sf"/>
</dbReference>
<evidence type="ECO:0000256" key="5">
    <source>
        <dbReference type="ARBA" id="ARBA00022977"/>
    </source>
</evidence>